<dbReference type="Proteomes" id="UP000708208">
    <property type="component" value="Unassembled WGS sequence"/>
</dbReference>
<dbReference type="AlphaFoldDB" id="A0A8J2K459"/>
<evidence type="ECO:0000313" key="2">
    <source>
        <dbReference type="Proteomes" id="UP000708208"/>
    </source>
</evidence>
<keyword evidence="2" id="KW-1185">Reference proteome</keyword>
<protein>
    <submittedName>
        <fullName evidence="1">Uncharacterized protein</fullName>
    </submittedName>
</protein>
<gene>
    <name evidence="1" type="ORF">AFUS01_LOCUS8976</name>
</gene>
<reference evidence="1" key="1">
    <citation type="submission" date="2021-06" db="EMBL/GenBank/DDBJ databases">
        <authorList>
            <person name="Hodson N. C."/>
            <person name="Mongue J. A."/>
            <person name="Jaron S. K."/>
        </authorList>
    </citation>
    <scope>NUCLEOTIDE SEQUENCE</scope>
</reference>
<dbReference type="EMBL" id="CAJVCH010063346">
    <property type="protein sequence ID" value="CAG7719664.1"/>
    <property type="molecule type" value="Genomic_DNA"/>
</dbReference>
<name>A0A8J2K459_9HEXA</name>
<organism evidence="1 2">
    <name type="scientific">Allacma fusca</name>
    <dbReference type="NCBI Taxonomy" id="39272"/>
    <lineage>
        <taxon>Eukaryota</taxon>
        <taxon>Metazoa</taxon>
        <taxon>Ecdysozoa</taxon>
        <taxon>Arthropoda</taxon>
        <taxon>Hexapoda</taxon>
        <taxon>Collembola</taxon>
        <taxon>Symphypleona</taxon>
        <taxon>Sminthuridae</taxon>
        <taxon>Allacma</taxon>
    </lineage>
</organism>
<feature type="non-terminal residue" evidence="1">
    <location>
        <position position="1"/>
    </location>
</feature>
<comment type="caution">
    <text evidence="1">The sequence shown here is derived from an EMBL/GenBank/DDBJ whole genome shotgun (WGS) entry which is preliminary data.</text>
</comment>
<accession>A0A8J2K459</accession>
<proteinExistence type="predicted"/>
<sequence>ATKKELYQSIRKLISPPITAQFVSIDESLDSSKSESETSRKSIVDPLNIPQNIVDDLRKPKNPKTVLVKLLNASFKYQQLFLAAVRVNYPDCKRIVYEADTKDWLEQAPARLKLKKRNCERLE</sequence>
<evidence type="ECO:0000313" key="1">
    <source>
        <dbReference type="EMBL" id="CAG7719664.1"/>
    </source>
</evidence>